<proteinExistence type="predicted"/>
<dbReference type="InterPro" id="IPR006311">
    <property type="entry name" value="TAT_signal"/>
</dbReference>
<dbReference type="InterPro" id="IPR015168">
    <property type="entry name" value="SsuA/THI5"/>
</dbReference>
<dbReference type="SUPFAM" id="SSF53850">
    <property type="entry name" value="Periplasmic binding protein-like II"/>
    <property type="match status" value="1"/>
</dbReference>
<gene>
    <name evidence="2" type="ORF">V5F32_17940</name>
</gene>
<evidence type="ECO:0000313" key="2">
    <source>
        <dbReference type="EMBL" id="MFG1374064.1"/>
    </source>
</evidence>
<dbReference type="PANTHER" id="PTHR30024:SF21">
    <property type="entry name" value="ABC TRANSPORTER SUBSTRATE-BINDING PROTEIN"/>
    <property type="match status" value="1"/>
</dbReference>
<evidence type="ECO:0000313" key="3">
    <source>
        <dbReference type="Proteomes" id="UP001604002"/>
    </source>
</evidence>
<keyword evidence="3" id="KW-1185">Reference proteome</keyword>
<accession>A0ABW7A289</accession>
<dbReference type="PROSITE" id="PS51318">
    <property type="entry name" value="TAT"/>
    <property type="match status" value="1"/>
</dbReference>
<comment type="caution">
    <text evidence="2">The sequence shown here is derived from an EMBL/GenBank/DDBJ whole genome shotgun (WGS) entry which is preliminary data.</text>
</comment>
<sequence length="373" mass="39089">MTTSQNDDTADARSGRRAFLRYGLAAGAATAFGGLGGRVLAANLLGAPAPIGTAVDAQFPLCLTAADGAAPTGPLRPLKLAWNASAICTAAAPVAKETGIFAKHGLDVEFVNFGSSTEQLLEAIATGKADAGIGMALRWLKPLEQGFDVKITAGVHGGCLRLLGDAGAGITSIASLKGKTIAVSDQASPGKNFFSIYLAQNGIDPFKDVEWRQYPLEALPLAIDKGEAHALADADPRTWIWIKESKGKLVELATNLSEKYADRTCCIIGVRGSLIRDERPVAAALTRAILEGAHQVGVDPALAARVFSGYGGKGSVDDLVAMLTSQDHHHSPIGGDLTKQIALYADELKLVQVFKPNTNTQRFAEKVYADVLS</sequence>
<dbReference type="Gene3D" id="3.40.190.10">
    <property type="entry name" value="Periplasmic binding protein-like II"/>
    <property type="match status" value="2"/>
</dbReference>
<name>A0ABW7A289_9HYPH</name>
<reference evidence="2 3" key="1">
    <citation type="submission" date="2024-02" db="EMBL/GenBank/DDBJ databases">
        <title>Expansion and revision of Xanthobacter and proposal of Roseixanthobacter gen. nov.</title>
        <authorList>
            <person name="Soltysiak M.P.M."/>
            <person name="Jalihal A."/>
            <person name="Ory A."/>
            <person name="Chrisophersen C."/>
            <person name="Lee A.D."/>
            <person name="Boulton J."/>
            <person name="Springer M."/>
        </authorList>
    </citation>
    <scope>NUCLEOTIDE SEQUENCE [LARGE SCALE GENOMIC DNA]</scope>
    <source>
        <strain evidence="2 3">23A</strain>
    </source>
</reference>
<protein>
    <submittedName>
        <fullName evidence="2">ABC transporter substrate-binding protein</fullName>
    </submittedName>
</protein>
<dbReference type="Proteomes" id="UP001604002">
    <property type="component" value="Unassembled WGS sequence"/>
</dbReference>
<dbReference type="RefSeq" id="WP_393993737.1">
    <property type="nucleotide sequence ID" value="NZ_JBAFVH010000010.1"/>
</dbReference>
<dbReference type="EMBL" id="JBAFVH010000010">
    <property type="protein sequence ID" value="MFG1374064.1"/>
    <property type="molecule type" value="Genomic_DNA"/>
</dbReference>
<evidence type="ECO:0000259" key="1">
    <source>
        <dbReference type="Pfam" id="PF09084"/>
    </source>
</evidence>
<dbReference type="PANTHER" id="PTHR30024">
    <property type="entry name" value="ALIPHATIC SULFONATES-BINDING PROTEIN-RELATED"/>
    <property type="match status" value="1"/>
</dbReference>
<organism evidence="2 3">
    <name type="scientific">Xanthobacter oligotrophicus</name>
    <dbReference type="NCBI Taxonomy" id="2607286"/>
    <lineage>
        <taxon>Bacteria</taxon>
        <taxon>Pseudomonadati</taxon>
        <taxon>Pseudomonadota</taxon>
        <taxon>Alphaproteobacteria</taxon>
        <taxon>Hyphomicrobiales</taxon>
        <taxon>Xanthobacteraceae</taxon>
        <taxon>Xanthobacter</taxon>
    </lineage>
</organism>
<dbReference type="Pfam" id="PF09084">
    <property type="entry name" value="NMT1"/>
    <property type="match status" value="1"/>
</dbReference>
<feature type="domain" description="SsuA/THI5-like" evidence="1">
    <location>
        <begin position="94"/>
        <end position="300"/>
    </location>
</feature>